<dbReference type="EMBL" id="CP051685">
    <property type="protein sequence ID" value="QJE02115.1"/>
    <property type="molecule type" value="Genomic_DNA"/>
</dbReference>
<dbReference type="AlphaFoldDB" id="A0A7Z2VZS1"/>
<reference evidence="2 3" key="1">
    <citation type="submission" date="2020-04" db="EMBL/GenBank/DDBJ databases">
        <title>Genome sequencing of novel species.</title>
        <authorList>
            <person name="Heo J."/>
            <person name="Kim S.-J."/>
            <person name="Kim J.-S."/>
            <person name="Hong S.-B."/>
            <person name="Kwon S.-W."/>
        </authorList>
    </citation>
    <scope>NUCLEOTIDE SEQUENCE [LARGE SCALE GENOMIC DNA]</scope>
    <source>
        <strain evidence="2 3">GN2-R2</strain>
    </source>
</reference>
<dbReference type="PIRSF" id="PIRSF028477">
    <property type="entry name" value="UCP028477"/>
    <property type="match status" value="1"/>
</dbReference>
<feature type="signal peptide" evidence="1">
    <location>
        <begin position="1"/>
        <end position="41"/>
    </location>
</feature>
<dbReference type="RefSeq" id="WP_170204202.1">
    <property type="nucleotide sequence ID" value="NZ_CP051685.1"/>
</dbReference>
<keyword evidence="1" id="KW-0732">Signal</keyword>
<dbReference type="InterPro" id="IPR014547">
    <property type="entry name" value="UCP028477"/>
</dbReference>
<evidence type="ECO:0000256" key="1">
    <source>
        <dbReference type="SAM" id="SignalP"/>
    </source>
</evidence>
<gene>
    <name evidence="2" type="ORF">HH212_20560</name>
</gene>
<dbReference type="KEGG" id="mfy:HH212_20560"/>
<proteinExistence type="predicted"/>
<name>A0A7Z2VZS1_9BURK</name>
<keyword evidence="3" id="KW-1185">Reference proteome</keyword>
<protein>
    <submittedName>
        <fullName evidence="2">DUF2145 domain-containing protein</fullName>
    </submittedName>
</protein>
<organism evidence="2 3">
    <name type="scientific">Massilia forsythiae</name>
    <dbReference type="NCBI Taxonomy" id="2728020"/>
    <lineage>
        <taxon>Bacteria</taxon>
        <taxon>Pseudomonadati</taxon>
        <taxon>Pseudomonadota</taxon>
        <taxon>Betaproteobacteria</taxon>
        <taxon>Burkholderiales</taxon>
        <taxon>Oxalobacteraceae</taxon>
        <taxon>Telluria group</taxon>
        <taxon>Massilia</taxon>
    </lineage>
</organism>
<accession>A0A7Z2VZS1</accession>
<dbReference type="Proteomes" id="UP000502415">
    <property type="component" value="Chromosome"/>
</dbReference>
<evidence type="ECO:0000313" key="2">
    <source>
        <dbReference type="EMBL" id="QJE02115.1"/>
    </source>
</evidence>
<sequence length="281" mass="30478">MGAAAHARRPAGAPSPAPARGLAALSLAALLAWTPAPPAHAGATCREEPLRATEVVQSMELARKTVAALDASGAEVALLARSGQDLGRYGLRWSHMGIAVRDHPAGRWTVVHELNACGTASSDLYDEGVGNFFLTDLHRYDAAILVPGAQLQAGLKRVLATRTPRRLHEPRYNMLSYAFSTRYQNSNQWLLEVLAAGMAPPGQVETRAEAQAWLKQQPYRPGTVEVPAAVRLGARMTRANVAFDDHPFERRMAGHIDTVTADALLRFVQERDPEARRVAVE</sequence>
<evidence type="ECO:0000313" key="3">
    <source>
        <dbReference type="Proteomes" id="UP000502415"/>
    </source>
</evidence>
<dbReference type="Pfam" id="PF09916">
    <property type="entry name" value="DUF2145"/>
    <property type="match status" value="1"/>
</dbReference>
<feature type="chain" id="PRO_5031458635" evidence="1">
    <location>
        <begin position="42"/>
        <end position="281"/>
    </location>
</feature>